<proteinExistence type="predicted"/>
<dbReference type="PANTHER" id="PTHR13452">
    <property type="entry name" value="THUMP DOMAIN CONTAINING PROTEIN 1-RELATED"/>
    <property type="match status" value="1"/>
</dbReference>
<dbReference type="OrthoDB" id="367221at2759"/>
<evidence type="ECO:0008006" key="4">
    <source>
        <dbReference type="Google" id="ProtNLM"/>
    </source>
</evidence>
<sequence>MSAEEKKRPRKASLQPTASPPPKKQKPTIPITRGKFKNRFLRKHSSLLHNCKSEGLERPRGLIITCPVGSETRALGQIRTFLDRYLPILFPEHKTVWTSRPHELDIDLKIVGASDSELGGAPQDTGGDGDDSADEMNETREESADSKNDRKFQAVDAACGGVLFIRFRVDTDPVDFVVKLFEYMNTLSLSEQNSLKKSISHCSRILPITHTMPSTLPDIQSHLEPVIPRMLTPHLDTLTTQPPTLACITEVRNREGLKKESVRDAVLKCVPGLGSVQTSDSSPQVDAKLVCWSVNLKEPTVVLFTTVFKSVCGFSVLPRYYEYKKYNVQMIGVP</sequence>
<dbReference type="VEuPathDB" id="FungiDB:SPPG_06822"/>
<name>A0A0L0H9Z1_SPIPD</name>
<dbReference type="STRING" id="645134.A0A0L0H9Z1"/>
<feature type="region of interest" description="Disordered" evidence="1">
    <location>
        <begin position="115"/>
        <end position="149"/>
    </location>
</feature>
<dbReference type="InterPro" id="IPR040183">
    <property type="entry name" value="THUMPD1-like"/>
</dbReference>
<feature type="compositionally biased region" description="Acidic residues" evidence="1">
    <location>
        <begin position="127"/>
        <end position="136"/>
    </location>
</feature>
<dbReference type="RefSeq" id="XP_016605866.1">
    <property type="nucleotide sequence ID" value="XM_016755018.1"/>
</dbReference>
<protein>
    <recommendedName>
        <fullName evidence="4">THUMP domain-containing protein</fullName>
    </recommendedName>
</protein>
<dbReference type="Proteomes" id="UP000053201">
    <property type="component" value="Unassembled WGS sequence"/>
</dbReference>
<evidence type="ECO:0000313" key="3">
    <source>
        <dbReference type="Proteomes" id="UP000053201"/>
    </source>
</evidence>
<dbReference type="InParanoid" id="A0A0L0H9Z1"/>
<dbReference type="Gene3D" id="3.30.2300.10">
    <property type="entry name" value="THUMP superfamily"/>
    <property type="match status" value="1"/>
</dbReference>
<reference evidence="2 3" key="1">
    <citation type="submission" date="2009-08" db="EMBL/GenBank/DDBJ databases">
        <title>The Genome Sequence of Spizellomyces punctatus strain DAOM BR117.</title>
        <authorList>
            <consortium name="The Broad Institute Genome Sequencing Platform"/>
            <person name="Russ C."/>
            <person name="Cuomo C."/>
            <person name="Shea T."/>
            <person name="Young S.K."/>
            <person name="Zeng Q."/>
            <person name="Koehrsen M."/>
            <person name="Haas B."/>
            <person name="Borodovsky M."/>
            <person name="Guigo R."/>
            <person name="Alvarado L."/>
            <person name="Berlin A."/>
            <person name="Bochicchio J."/>
            <person name="Borenstein D."/>
            <person name="Chapman S."/>
            <person name="Chen Z."/>
            <person name="Engels R."/>
            <person name="Freedman E."/>
            <person name="Gellesch M."/>
            <person name="Goldberg J."/>
            <person name="Griggs A."/>
            <person name="Gujja S."/>
            <person name="Heiman D."/>
            <person name="Hepburn T."/>
            <person name="Howarth C."/>
            <person name="Jen D."/>
            <person name="Larson L."/>
            <person name="Lewis B."/>
            <person name="Mehta T."/>
            <person name="Park D."/>
            <person name="Pearson M."/>
            <person name="Roberts A."/>
            <person name="Saif S."/>
            <person name="Shenoy N."/>
            <person name="Sisk P."/>
            <person name="Stolte C."/>
            <person name="Sykes S."/>
            <person name="Thomson T."/>
            <person name="Walk T."/>
            <person name="White J."/>
            <person name="Yandava C."/>
            <person name="Burger G."/>
            <person name="Gray M.W."/>
            <person name="Holland P.W.H."/>
            <person name="King N."/>
            <person name="Lang F.B.F."/>
            <person name="Roger A.J."/>
            <person name="Ruiz-Trillo I."/>
            <person name="Lander E."/>
            <person name="Nusbaum C."/>
        </authorList>
    </citation>
    <scope>NUCLEOTIDE SEQUENCE [LARGE SCALE GENOMIC DNA]</scope>
    <source>
        <strain evidence="2 3">DAOM BR117</strain>
    </source>
</reference>
<dbReference type="GO" id="GO:0003723">
    <property type="term" value="F:RNA binding"/>
    <property type="evidence" value="ECO:0007669"/>
    <property type="project" value="InterPro"/>
</dbReference>
<organism evidence="2 3">
    <name type="scientific">Spizellomyces punctatus (strain DAOM BR117)</name>
    <dbReference type="NCBI Taxonomy" id="645134"/>
    <lineage>
        <taxon>Eukaryota</taxon>
        <taxon>Fungi</taxon>
        <taxon>Fungi incertae sedis</taxon>
        <taxon>Chytridiomycota</taxon>
        <taxon>Chytridiomycota incertae sedis</taxon>
        <taxon>Chytridiomycetes</taxon>
        <taxon>Spizellomycetales</taxon>
        <taxon>Spizellomycetaceae</taxon>
        <taxon>Spizellomyces</taxon>
    </lineage>
</organism>
<dbReference type="OMA" id="RWIPLDY"/>
<dbReference type="GO" id="GO:0006400">
    <property type="term" value="P:tRNA modification"/>
    <property type="evidence" value="ECO:0007669"/>
    <property type="project" value="InterPro"/>
</dbReference>
<accession>A0A0L0H9Z1</accession>
<evidence type="ECO:0000313" key="2">
    <source>
        <dbReference type="EMBL" id="KNC97826.1"/>
    </source>
</evidence>
<dbReference type="CDD" id="cd11717">
    <property type="entry name" value="THUMP_THUMPD1_like"/>
    <property type="match status" value="1"/>
</dbReference>
<dbReference type="AlphaFoldDB" id="A0A0L0H9Z1"/>
<dbReference type="PANTHER" id="PTHR13452:SF10">
    <property type="entry name" value="THUMP DOMAIN-CONTAINING PROTEIN 1"/>
    <property type="match status" value="1"/>
</dbReference>
<dbReference type="EMBL" id="KQ257462">
    <property type="protein sequence ID" value="KNC97826.1"/>
    <property type="molecule type" value="Genomic_DNA"/>
</dbReference>
<feature type="region of interest" description="Disordered" evidence="1">
    <location>
        <begin position="1"/>
        <end position="30"/>
    </location>
</feature>
<evidence type="ECO:0000256" key="1">
    <source>
        <dbReference type="SAM" id="MobiDB-lite"/>
    </source>
</evidence>
<gene>
    <name evidence="2" type="ORF">SPPG_06822</name>
</gene>
<keyword evidence="3" id="KW-1185">Reference proteome</keyword>
<dbReference type="GeneID" id="27690096"/>
<dbReference type="eggNOG" id="ENOG502SFH3">
    <property type="taxonomic scope" value="Eukaryota"/>
</dbReference>
<feature type="compositionally biased region" description="Basic and acidic residues" evidence="1">
    <location>
        <begin position="137"/>
        <end position="149"/>
    </location>
</feature>